<dbReference type="Gene3D" id="3.60.20.30">
    <property type="entry name" value="(Glycosyl)asparaginase"/>
    <property type="match status" value="1"/>
</dbReference>
<feature type="active site" description="Nucleophile" evidence="1">
    <location>
        <position position="249"/>
    </location>
</feature>
<reference evidence="4" key="1">
    <citation type="submission" date="2021-07" db="EMBL/GenBank/DDBJ databases">
        <title>Draft genome of Mortierella alpina, strain LL118, isolated from an aspen leaf litter sample.</title>
        <authorList>
            <person name="Yang S."/>
            <person name="Vinatzer B.A."/>
        </authorList>
    </citation>
    <scope>NUCLEOTIDE SEQUENCE</scope>
    <source>
        <strain evidence="4">LL118</strain>
    </source>
</reference>
<dbReference type="CDD" id="cd04514">
    <property type="entry name" value="Taspase1_like"/>
    <property type="match status" value="1"/>
</dbReference>
<feature type="site" description="Cleavage; by autolysis" evidence="2">
    <location>
        <begin position="248"/>
        <end position="249"/>
    </location>
</feature>
<protein>
    <recommendedName>
        <fullName evidence="6">Asparaginase</fullName>
    </recommendedName>
</protein>
<evidence type="ECO:0000313" key="5">
    <source>
        <dbReference type="Proteomes" id="UP000717515"/>
    </source>
</evidence>
<evidence type="ECO:0008006" key="6">
    <source>
        <dbReference type="Google" id="ProtNLM"/>
    </source>
</evidence>
<dbReference type="Proteomes" id="UP000717515">
    <property type="component" value="Unassembled WGS sequence"/>
</dbReference>
<feature type="compositionally biased region" description="Basic and acidic residues" evidence="3">
    <location>
        <begin position="211"/>
        <end position="221"/>
    </location>
</feature>
<dbReference type="GO" id="GO:0004298">
    <property type="term" value="F:threonine-type endopeptidase activity"/>
    <property type="evidence" value="ECO:0007669"/>
    <property type="project" value="InterPro"/>
</dbReference>
<dbReference type="InterPro" id="IPR037464">
    <property type="entry name" value="Taspase1"/>
</dbReference>
<sequence length="441" mass="46252">MASSLHQDHNAGFVAVHVGAGLHAARNKTRYLDACRKACQAGTVLLRTDPTATCAAVVEHMIRILEDDPVTNAGIGSNLNLDGRVECDASIMNGTTLGFGSVGAVSEFKNPISVAAKVLEESDKGPLSLGRIPPTMLVGSGAGKWADTMDFALDRVQSSPYIPPTTSGDLVGGSSSGNMGSPINGSLVTHESLQYHLRFQEMLRNASTKEVPSKREAKEEEPSCQQQTEHSSTKRLAIGIIEDELLQDTVGAICVDRFGRVASGVSSGGIAMKFPGRVSEAAIFGAGCWAQDASETSAGFACSMTGAGEQICKTLLAKSCMETMVSEDDDTASAANTVLDHFMNNPLLRSYGEKHAGFIAAKVDPLGSDPNVIDSTATSGGCGAYPAATTAPVRGDFVIAHTTKTMGVAYMSTRDERPKAMMSLRKPGLNKAVFIAAMRGQ</sequence>
<evidence type="ECO:0000256" key="2">
    <source>
        <dbReference type="PIRSR" id="PIRSR600246-3"/>
    </source>
</evidence>
<dbReference type="InterPro" id="IPR000246">
    <property type="entry name" value="Peptidase_T2"/>
</dbReference>
<evidence type="ECO:0000256" key="3">
    <source>
        <dbReference type="SAM" id="MobiDB-lite"/>
    </source>
</evidence>
<gene>
    <name evidence="4" type="ORF">KVV02_003510</name>
</gene>
<dbReference type="GO" id="GO:0005737">
    <property type="term" value="C:cytoplasm"/>
    <property type="evidence" value="ECO:0007669"/>
    <property type="project" value="TreeGrafter"/>
</dbReference>
<organism evidence="4 5">
    <name type="scientific">Mortierella alpina</name>
    <name type="common">Oleaginous fungus</name>
    <name type="synonym">Mortierella renispora</name>
    <dbReference type="NCBI Taxonomy" id="64518"/>
    <lineage>
        <taxon>Eukaryota</taxon>
        <taxon>Fungi</taxon>
        <taxon>Fungi incertae sedis</taxon>
        <taxon>Mucoromycota</taxon>
        <taxon>Mortierellomycotina</taxon>
        <taxon>Mortierellomycetes</taxon>
        <taxon>Mortierellales</taxon>
        <taxon>Mortierellaceae</taxon>
        <taxon>Mortierella</taxon>
    </lineage>
</organism>
<proteinExistence type="predicted"/>
<dbReference type="AlphaFoldDB" id="A0A9P7ZYL4"/>
<comment type="caution">
    <text evidence="4">The sequence shown here is derived from an EMBL/GenBank/DDBJ whole genome shotgun (WGS) entry which is preliminary data.</text>
</comment>
<dbReference type="EMBL" id="JAIFTL010000408">
    <property type="protein sequence ID" value="KAG9319621.1"/>
    <property type="molecule type" value="Genomic_DNA"/>
</dbReference>
<evidence type="ECO:0000256" key="1">
    <source>
        <dbReference type="PIRSR" id="PIRSR600246-1"/>
    </source>
</evidence>
<dbReference type="Pfam" id="PF01112">
    <property type="entry name" value="Asparaginase_2"/>
    <property type="match status" value="2"/>
</dbReference>
<dbReference type="InterPro" id="IPR029055">
    <property type="entry name" value="Ntn_hydrolases_N"/>
</dbReference>
<feature type="region of interest" description="Disordered" evidence="3">
    <location>
        <begin position="207"/>
        <end position="232"/>
    </location>
</feature>
<name>A0A9P7ZYL4_MORAP</name>
<dbReference type="SUPFAM" id="SSF56235">
    <property type="entry name" value="N-terminal nucleophile aminohydrolases (Ntn hydrolases)"/>
    <property type="match status" value="1"/>
</dbReference>
<dbReference type="PANTHER" id="PTHR10188:SF8">
    <property type="entry name" value="THREONINE ASPARTASE 1"/>
    <property type="match status" value="1"/>
</dbReference>
<accession>A0A9P7ZYL4</accession>
<dbReference type="GO" id="GO:0051604">
    <property type="term" value="P:protein maturation"/>
    <property type="evidence" value="ECO:0007669"/>
    <property type="project" value="TreeGrafter"/>
</dbReference>
<evidence type="ECO:0000313" key="4">
    <source>
        <dbReference type="EMBL" id="KAG9319621.1"/>
    </source>
</evidence>
<dbReference type="PANTHER" id="PTHR10188">
    <property type="entry name" value="L-ASPARAGINASE"/>
    <property type="match status" value="1"/>
</dbReference>